<accession>T1JBQ1</accession>
<evidence type="ECO:0000256" key="1">
    <source>
        <dbReference type="ARBA" id="ARBA00007447"/>
    </source>
</evidence>
<keyword evidence="4" id="KW-1185">Reference proteome</keyword>
<dbReference type="InterPro" id="IPR001969">
    <property type="entry name" value="Aspartic_peptidase_AS"/>
</dbReference>
<dbReference type="EnsemblMetazoa" id="SMAR011204-RA">
    <property type="protein sequence ID" value="SMAR011204-PA"/>
    <property type="gene ID" value="SMAR011204"/>
</dbReference>
<feature type="domain" description="Peptidase A1" evidence="2">
    <location>
        <begin position="63"/>
        <end position="161"/>
    </location>
</feature>
<dbReference type="PhylomeDB" id="T1JBQ1"/>
<dbReference type="Pfam" id="PF00026">
    <property type="entry name" value="Asp"/>
    <property type="match status" value="1"/>
</dbReference>
<dbReference type="Gene3D" id="2.40.70.10">
    <property type="entry name" value="Acid Proteases"/>
    <property type="match status" value="1"/>
</dbReference>
<sequence>MKANMGLNLGDWQKRRKQTVEQSLGRQNGAISGRFQSITNWFYPNDIRTERTDTPDRQLSRCNRKKLNIMAKNRTFRAVFDTGSSNLWVSSQKCKFTNIARCKSVGSNQPDVCRRSYRTRFNIRRYFLRHGMMHREVVPPFYRTIRQKLLPKSIFSFYSNR</sequence>
<evidence type="ECO:0000313" key="4">
    <source>
        <dbReference type="Proteomes" id="UP000014500"/>
    </source>
</evidence>
<dbReference type="SUPFAM" id="SSF50630">
    <property type="entry name" value="Acid proteases"/>
    <property type="match status" value="1"/>
</dbReference>
<organism evidence="3 4">
    <name type="scientific">Strigamia maritima</name>
    <name type="common">European centipede</name>
    <name type="synonym">Geophilus maritimus</name>
    <dbReference type="NCBI Taxonomy" id="126957"/>
    <lineage>
        <taxon>Eukaryota</taxon>
        <taxon>Metazoa</taxon>
        <taxon>Ecdysozoa</taxon>
        <taxon>Arthropoda</taxon>
        <taxon>Myriapoda</taxon>
        <taxon>Chilopoda</taxon>
        <taxon>Pleurostigmophora</taxon>
        <taxon>Geophilomorpha</taxon>
        <taxon>Linotaeniidae</taxon>
        <taxon>Strigamia</taxon>
    </lineage>
</organism>
<reference evidence="4" key="1">
    <citation type="submission" date="2011-05" db="EMBL/GenBank/DDBJ databases">
        <authorList>
            <person name="Richards S.R."/>
            <person name="Qu J."/>
            <person name="Jiang H."/>
            <person name="Jhangiani S.N."/>
            <person name="Agravi P."/>
            <person name="Goodspeed R."/>
            <person name="Gross S."/>
            <person name="Mandapat C."/>
            <person name="Jackson L."/>
            <person name="Mathew T."/>
            <person name="Pu L."/>
            <person name="Thornton R."/>
            <person name="Saada N."/>
            <person name="Wilczek-Boney K.B."/>
            <person name="Lee S."/>
            <person name="Kovar C."/>
            <person name="Wu Y."/>
            <person name="Scherer S.E."/>
            <person name="Worley K.C."/>
            <person name="Muzny D.M."/>
            <person name="Gibbs R."/>
        </authorList>
    </citation>
    <scope>NUCLEOTIDE SEQUENCE</scope>
    <source>
        <strain evidence="4">Brora</strain>
    </source>
</reference>
<dbReference type="HOGENOM" id="CLU_1645873_0_0_1"/>
<proteinExistence type="inferred from homology"/>
<dbReference type="PANTHER" id="PTHR47966">
    <property type="entry name" value="BETA-SITE APP-CLEAVING ENZYME, ISOFORM A-RELATED"/>
    <property type="match status" value="1"/>
</dbReference>
<dbReference type="EMBL" id="JH432018">
    <property type="status" value="NOT_ANNOTATED_CDS"/>
    <property type="molecule type" value="Genomic_DNA"/>
</dbReference>
<dbReference type="GO" id="GO:0006508">
    <property type="term" value="P:proteolysis"/>
    <property type="evidence" value="ECO:0007669"/>
    <property type="project" value="InterPro"/>
</dbReference>
<comment type="similarity">
    <text evidence="1">Belongs to the peptidase A1 family.</text>
</comment>
<dbReference type="InterPro" id="IPR021109">
    <property type="entry name" value="Peptidase_aspartic_dom_sf"/>
</dbReference>
<dbReference type="AlphaFoldDB" id="T1JBQ1"/>
<dbReference type="InterPro" id="IPR033121">
    <property type="entry name" value="PEPTIDASE_A1"/>
</dbReference>
<evidence type="ECO:0000259" key="2">
    <source>
        <dbReference type="PROSITE" id="PS51767"/>
    </source>
</evidence>
<protein>
    <recommendedName>
        <fullName evidence="2">Peptidase A1 domain-containing protein</fullName>
    </recommendedName>
</protein>
<dbReference type="PANTHER" id="PTHR47966:SF51">
    <property type="entry name" value="BETA-SITE APP-CLEAVING ENZYME, ISOFORM A-RELATED"/>
    <property type="match status" value="1"/>
</dbReference>
<dbReference type="PROSITE" id="PS00141">
    <property type="entry name" value="ASP_PROTEASE"/>
    <property type="match status" value="1"/>
</dbReference>
<dbReference type="PROSITE" id="PS51767">
    <property type="entry name" value="PEPTIDASE_A1"/>
    <property type="match status" value="1"/>
</dbReference>
<name>T1JBQ1_STRMM</name>
<dbReference type="GO" id="GO:0004190">
    <property type="term" value="F:aspartic-type endopeptidase activity"/>
    <property type="evidence" value="ECO:0007669"/>
    <property type="project" value="InterPro"/>
</dbReference>
<evidence type="ECO:0000313" key="3">
    <source>
        <dbReference type="EnsemblMetazoa" id="SMAR011204-PA"/>
    </source>
</evidence>
<reference evidence="3" key="2">
    <citation type="submission" date="2015-02" db="UniProtKB">
        <authorList>
            <consortium name="EnsemblMetazoa"/>
        </authorList>
    </citation>
    <scope>IDENTIFICATION</scope>
</reference>
<dbReference type="Proteomes" id="UP000014500">
    <property type="component" value="Unassembled WGS sequence"/>
</dbReference>
<dbReference type="InterPro" id="IPR001461">
    <property type="entry name" value="Aspartic_peptidase_A1"/>
</dbReference>